<keyword evidence="2" id="KW-0812">Transmembrane</keyword>
<gene>
    <name evidence="5" type="primary">LOC106473864</name>
</gene>
<keyword evidence="2" id="KW-0472">Membrane</keyword>
<dbReference type="PROSITE" id="PS51885">
    <property type="entry name" value="NEPRILYSIN"/>
    <property type="match status" value="1"/>
</dbReference>
<feature type="non-terminal residue" evidence="5">
    <location>
        <position position="415"/>
    </location>
</feature>
<dbReference type="GeneID" id="106473864"/>
<dbReference type="InterPro" id="IPR042089">
    <property type="entry name" value="Peptidase_M13_dom_2"/>
</dbReference>
<accession>A0ABM1TQ10</accession>
<dbReference type="Gene3D" id="1.10.1380.10">
    <property type="entry name" value="Neutral endopeptidase , domain2"/>
    <property type="match status" value="2"/>
</dbReference>
<reference evidence="5" key="1">
    <citation type="submission" date="2025-08" db="UniProtKB">
        <authorList>
            <consortium name="RefSeq"/>
        </authorList>
    </citation>
    <scope>IDENTIFICATION</scope>
    <source>
        <tissue evidence="5">Muscle</tissue>
    </source>
</reference>
<dbReference type="Pfam" id="PF05649">
    <property type="entry name" value="Peptidase_M13_N"/>
    <property type="match status" value="2"/>
</dbReference>
<dbReference type="CDD" id="cd08662">
    <property type="entry name" value="M13"/>
    <property type="match status" value="1"/>
</dbReference>
<dbReference type="Proteomes" id="UP000694941">
    <property type="component" value="Unplaced"/>
</dbReference>
<evidence type="ECO:0000256" key="2">
    <source>
        <dbReference type="SAM" id="Phobius"/>
    </source>
</evidence>
<feature type="domain" description="Peptidase M13 N-terminal" evidence="3">
    <location>
        <begin position="308"/>
        <end position="415"/>
    </location>
</feature>
<evidence type="ECO:0000313" key="4">
    <source>
        <dbReference type="Proteomes" id="UP000694941"/>
    </source>
</evidence>
<dbReference type="InterPro" id="IPR008753">
    <property type="entry name" value="Peptidase_M13_N"/>
</dbReference>
<dbReference type="PANTHER" id="PTHR11733">
    <property type="entry name" value="ZINC METALLOPROTEASE FAMILY M13 NEPRILYSIN-RELATED"/>
    <property type="match status" value="1"/>
</dbReference>
<proteinExistence type="inferred from homology"/>
<feature type="transmembrane region" description="Helical" evidence="2">
    <location>
        <begin position="34"/>
        <end position="53"/>
    </location>
</feature>
<comment type="similarity">
    <text evidence="1">Belongs to the peptidase M13 family.</text>
</comment>
<dbReference type="RefSeq" id="XP_022257966.1">
    <property type="nucleotide sequence ID" value="XM_022402258.1"/>
</dbReference>
<dbReference type="SUPFAM" id="SSF55486">
    <property type="entry name" value="Metalloproteases ('zincins'), catalytic domain"/>
    <property type="match status" value="1"/>
</dbReference>
<evidence type="ECO:0000259" key="3">
    <source>
        <dbReference type="Pfam" id="PF05649"/>
    </source>
</evidence>
<dbReference type="InterPro" id="IPR000718">
    <property type="entry name" value="Peptidase_M13"/>
</dbReference>
<evidence type="ECO:0000256" key="1">
    <source>
        <dbReference type="ARBA" id="ARBA00007357"/>
    </source>
</evidence>
<dbReference type="PANTHER" id="PTHR11733:SF133">
    <property type="entry name" value="PHOSPHATE-REGULATING NEUTRAL ENDOPEPTIDASE PHEX"/>
    <property type="match status" value="1"/>
</dbReference>
<keyword evidence="4" id="KW-1185">Reference proteome</keyword>
<feature type="domain" description="Peptidase M13 N-terminal" evidence="3">
    <location>
        <begin position="104"/>
        <end position="300"/>
    </location>
</feature>
<organism evidence="4 5">
    <name type="scientific">Limulus polyphemus</name>
    <name type="common">Atlantic horseshoe crab</name>
    <dbReference type="NCBI Taxonomy" id="6850"/>
    <lineage>
        <taxon>Eukaryota</taxon>
        <taxon>Metazoa</taxon>
        <taxon>Ecdysozoa</taxon>
        <taxon>Arthropoda</taxon>
        <taxon>Chelicerata</taxon>
        <taxon>Merostomata</taxon>
        <taxon>Xiphosura</taxon>
        <taxon>Limulidae</taxon>
        <taxon>Limulus</taxon>
    </lineage>
</organism>
<name>A0ABM1TQ10_LIMPO</name>
<protein>
    <submittedName>
        <fullName evidence="5">Membrane metallo-endopeptidase-like 1</fullName>
    </submittedName>
</protein>
<keyword evidence="2" id="KW-1133">Transmembrane helix</keyword>
<evidence type="ECO:0000313" key="5">
    <source>
        <dbReference type="RefSeq" id="XP_022257966.1"/>
    </source>
</evidence>
<sequence>MPVDVEKCTSQLTGASKSRRWRCWGFPKTVLERTLLTILLLMSTLCAIMLVLLTRSSTSLLPRGRRNAEVATENESVCPGICVTETCVRAAAELLKNMDPTVNPCDDFYQYACGNWHRYHSLPADRPQYNTFSLMKDNLKTTLRDLFQEPITENDNAATVNVKNLYLSCMNESLIEERRETPLLELLKNTGDWPVISSSWTEEEFDWIETIANLRLYRADILIAQWVGPDTKNASVHIIQLDQADLLLPDRDYYIKNTEHLKAYLKFMTDVAVLLGAEPEIAKHEMDKVLAFEISLANVAYGIEMDNIVVSNYLLWRFIYNRVSYLDSRFLEKQQEFFGALSGTPLKPERWRTCTHYVNKYMGMAAGALYVKSHFPSDSKETAEEMIEDIKRAFINILEEIDWMDNNTKPVAKRK</sequence>